<gene>
    <name evidence="1" type="ordered locus">EUBREC_0314</name>
</gene>
<organism evidence="1 2">
    <name type="scientific">Agathobacter rectalis (strain ATCC 33656 / DSM 3377 / JCM 17463 / KCTC 5835 / VPI 0990)</name>
    <name type="common">Eubacterium rectale</name>
    <dbReference type="NCBI Taxonomy" id="515619"/>
    <lineage>
        <taxon>Bacteria</taxon>
        <taxon>Bacillati</taxon>
        <taxon>Bacillota</taxon>
        <taxon>Clostridia</taxon>
        <taxon>Lachnospirales</taxon>
        <taxon>Lachnospiraceae</taxon>
        <taxon>Agathobacter</taxon>
    </lineage>
</organism>
<dbReference type="PaxDb" id="515619-EUBREC_0314"/>
<accession>C4ZB42</accession>
<name>C4ZB42_AGARV</name>
<dbReference type="AlphaFoldDB" id="C4ZB42"/>
<dbReference type="KEGG" id="ere:EUBREC_0314"/>
<evidence type="ECO:0000313" key="1">
    <source>
        <dbReference type="EMBL" id="ACR74117.1"/>
    </source>
</evidence>
<dbReference type="EMBL" id="CP001107">
    <property type="protein sequence ID" value="ACR74117.1"/>
    <property type="molecule type" value="Genomic_DNA"/>
</dbReference>
<evidence type="ECO:0000313" key="2">
    <source>
        <dbReference type="Proteomes" id="UP000001477"/>
    </source>
</evidence>
<dbReference type="STRING" id="515619.EUBREC_0314"/>
<dbReference type="HOGENOM" id="CLU_3168228_0_0_9"/>
<reference evidence="1 2" key="1">
    <citation type="journal article" date="2009" name="Proc. Natl. Acad. Sci. U.S.A.">
        <title>Characterizing a model human gut microbiota composed of members of its two dominant bacterial phyla.</title>
        <authorList>
            <person name="Mahowald M.A."/>
            <person name="Rey F.E."/>
            <person name="Seedorf H."/>
            <person name="Turnbaugh P.J."/>
            <person name="Fulton R.S."/>
            <person name="Wollam A."/>
            <person name="Shah N."/>
            <person name="Wang C."/>
            <person name="Magrini V."/>
            <person name="Wilson R.K."/>
            <person name="Cantarel B.L."/>
            <person name="Coutinho P.M."/>
            <person name="Henrissat B."/>
            <person name="Crock L.W."/>
            <person name="Russell A."/>
            <person name="Verberkmoes N.C."/>
            <person name="Hettich R.L."/>
            <person name="Gordon J.I."/>
        </authorList>
    </citation>
    <scope>NUCLEOTIDE SEQUENCE [LARGE SCALE GENOMIC DNA]</scope>
    <source>
        <strain evidence="2">ATCC 33656 / DSM 3377 / JCM 17463 / KCTC 5835 / LMG 30912 / VPI 0990</strain>
    </source>
</reference>
<sequence>MSYHHFVYHAINVILFLYLQASCTYTQNILYCYTFLNLCFLYTLSKV</sequence>
<protein>
    <submittedName>
        <fullName evidence="1">Uncharacterized protein</fullName>
    </submittedName>
</protein>
<proteinExistence type="predicted"/>
<dbReference type="Proteomes" id="UP000001477">
    <property type="component" value="Chromosome"/>
</dbReference>